<evidence type="ECO:0000313" key="1">
    <source>
        <dbReference type="EMBL" id="MBP1852710.1"/>
    </source>
</evidence>
<organism evidence="1 2">
    <name type="scientific">Rhizobium halophytocola</name>
    <dbReference type="NCBI Taxonomy" id="735519"/>
    <lineage>
        <taxon>Bacteria</taxon>
        <taxon>Pseudomonadati</taxon>
        <taxon>Pseudomonadota</taxon>
        <taxon>Alphaproteobacteria</taxon>
        <taxon>Hyphomicrobiales</taxon>
        <taxon>Rhizobiaceae</taxon>
        <taxon>Rhizobium/Agrobacterium group</taxon>
        <taxon>Rhizobium</taxon>
    </lineage>
</organism>
<accession>A0ABS4E433</accession>
<dbReference type="EMBL" id="JAGGJU010000012">
    <property type="protein sequence ID" value="MBP1852710.1"/>
    <property type="molecule type" value="Genomic_DNA"/>
</dbReference>
<proteinExistence type="predicted"/>
<protein>
    <submittedName>
        <fullName evidence="1">Uncharacterized protein</fullName>
    </submittedName>
</protein>
<keyword evidence="2" id="KW-1185">Reference proteome</keyword>
<evidence type="ECO:0000313" key="2">
    <source>
        <dbReference type="Proteomes" id="UP000759443"/>
    </source>
</evidence>
<dbReference type="RefSeq" id="WP_209947775.1">
    <property type="nucleotide sequence ID" value="NZ_JAGGJU010000012.1"/>
</dbReference>
<gene>
    <name evidence="1" type="ORF">J2Z17_004168</name>
</gene>
<reference evidence="1 2" key="1">
    <citation type="submission" date="2021-03" db="EMBL/GenBank/DDBJ databases">
        <title>Genomic Encyclopedia of Type Strains, Phase IV (KMG-IV): sequencing the most valuable type-strain genomes for metagenomic binning, comparative biology and taxonomic classification.</title>
        <authorList>
            <person name="Goeker M."/>
        </authorList>
    </citation>
    <scope>NUCLEOTIDE SEQUENCE [LARGE SCALE GENOMIC DNA]</scope>
    <source>
        <strain evidence="1 2">DSM 21600</strain>
    </source>
</reference>
<comment type="caution">
    <text evidence="1">The sequence shown here is derived from an EMBL/GenBank/DDBJ whole genome shotgun (WGS) entry which is preliminary data.</text>
</comment>
<dbReference type="Proteomes" id="UP000759443">
    <property type="component" value="Unassembled WGS sequence"/>
</dbReference>
<name>A0ABS4E433_9HYPH</name>
<sequence length="99" mass="10938">MTRLMIPVEIPVEVIADALAPDIARALQQREGDKTTKKHRAPSQSLVEAARILADALTRFEDSEGTRDEQRARANLKAAASGVRKAYRNFTKPIRGPQS</sequence>